<evidence type="ECO:0000313" key="1">
    <source>
        <dbReference type="EMBL" id="AZE51270.1"/>
    </source>
</evidence>
<sequence>MILRFGWTGATCTISRTPEGRLACLELWQSASPGWLDLARPLR</sequence>
<protein>
    <submittedName>
        <fullName evidence="1">Uncharacterized protein</fullName>
    </submittedName>
</protein>
<organism evidence="1 2">
    <name type="scientific">Pseudomonas chlororaphis</name>
    <dbReference type="NCBI Taxonomy" id="587753"/>
    <lineage>
        <taxon>Bacteria</taxon>
        <taxon>Pseudomonadati</taxon>
        <taxon>Pseudomonadota</taxon>
        <taxon>Gammaproteobacteria</taxon>
        <taxon>Pseudomonadales</taxon>
        <taxon>Pseudomonadaceae</taxon>
        <taxon>Pseudomonas</taxon>
    </lineage>
</organism>
<gene>
    <name evidence="1" type="ORF">C4K04_5632</name>
</gene>
<dbReference type="AlphaFoldDB" id="A0A3G7I3V0"/>
<accession>A0A3G7I3V0</accession>
<name>A0A3G7I3V0_9PSED</name>
<evidence type="ECO:0000313" key="2">
    <source>
        <dbReference type="Proteomes" id="UP000268048"/>
    </source>
</evidence>
<dbReference type="EMBL" id="CP027753">
    <property type="protein sequence ID" value="AZE51270.1"/>
    <property type="molecule type" value="Genomic_DNA"/>
</dbReference>
<reference evidence="1 2" key="1">
    <citation type="submission" date="2018-03" db="EMBL/GenBank/DDBJ databases">
        <title>Diversity of phytobeneficial traits revealed by whole-genome analysis of worldwide-isolated phenazine-producing Pseudomonas spp.</title>
        <authorList>
            <person name="Biessy A."/>
            <person name="Novinscak A."/>
            <person name="Blom J."/>
            <person name="Leger G."/>
            <person name="Thomashow L.S."/>
            <person name="Cazorla F.M."/>
            <person name="Josic D."/>
            <person name="Filion M."/>
        </authorList>
    </citation>
    <scope>NUCLEOTIDE SEQUENCE [LARGE SCALE GENOMIC DNA]</scope>
    <source>
        <strain evidence="1 2">B25</strain>
    </source>
</reference>
<proteinExistence type="predicted"/>
<dbReference type="Proteomes" id="UP000268048">
    <property type="component" value="Chromosome"/>
</dbReference>